<feature type="transmembrane region" description="Helical" evidence="5">
    <location>
        <begin position="93"/>
        <end position="117"/>
    </location>
</feature>
<dbReference type="InterPro" id="IPR019427">
    <property type="entry name" value="7TM_GPCR_serpentine_rcpt_Srw"/>
</dbReference>
<feature type="transmembrane region" description="Helical" evidence="5">
    <location>
        <begin position="245"/>
        <end position="266"/>
    </location>
</feature>
<dbReference type="PANTHER" id="PTHR46273:SF16">
    <property type="entry name" value="G-PROTEIN COUPLED RECEPTORS FAMILY 1 PROFILE DOMAIN-CONTAINING PROTEIN"/>
    <property type="match status" value="1"/>
</dbReference>
<dbReference type="PANTHER" id="PTHR46273">
    <property type="entry name" value="MYOSUPPRESSIN RECEPTOR 1, ISOFORM B-RELATED"/>
    <property type="match status" value="1"/>
</dbReference>
<evidence type="ECO:0000256" key="5">
    <source>
        <dbReference type="SAM" id="Phobius"/>
    </source>
</evidence>
<comment type="subcellular location">
    <subcellularLocation>
        <location evidence="1">Membrane</location>
    </subcellularLocation>
</comment>
<comment type="caution">
    <text evidence="7">The sequence shown here is derived from an EMBL/GenBank/DDBJ whole genome shotgun (WGS) entry which is preliminary data.</text>
</comment>
<dbReference type="GO" id="GO:0008528">
    <property type="term" value="F:G protein-coupled peptide receptor activity"/>
    <property type="evidence" value="ECO:0007669"/>
    <property type="project" value="InterPro"/>
</dbReference>
<dbReference type="Proteomes" id="UP001152747">
    <property type="component" value="Unassembled WGS sequence"/>
</dbReference>
<dbReference type="Gene3D" id="1.20.1070.10">
    <property type="entry name" value="Rhodopsin 7-helix transmembrane proteins"/>
    <property type="match status" value="1"/>
</dbReference>
<dbReference type="EMBL" id="CANHGI010000005">
    <property type="protein sequence ID" value="CAI5453029.1"/>
    <property type="molecule type" value="Genomic_DNA"/>
</dbReference>
<dbReference type="AlphaFoldDB" id="A0A9P1IZI7"/>
<evidence type="ECO:0000256" key="4">
    <source>
        <dbReference type="ARBA" id="ARBA00023136"/>
    </source>
</evidence>
<dbReference type="PROSITE" id="PS50262">
    <property type="entry name" value="G_PROTEIN_RECEP_F1_2"/>
    <property type="match status" value="1"/>
</dbReference>
<feature type="transmembrane region" description="Helical" evidence="5">
    <location>
        <begin position="61"/>
        <end position="81"/>
    </location>
</feature>
<feature type="domain" description="G-protein coupled receptors family 1 profile" evidence="6">
    <location>
        <begin position="73"/>
        <end position="350"/>
    </location>
</feature>
<dbReference type="GO" id="GO:0005886">
    <property type="term" value="C:plasma membrane"/>
    <property type="evidence" value="ECO:0007669"/>
    <property type="project" value="TreeGrafter"/>
</dbReference>
<proteinExistence type="predicted"/>
<feature type="transmembrane region" description="Helical" evidence="5">
    <location>
        <begin position="293"/>
        <end position="317"/>
    </location>
</feature>
<evidence type="ECO:0000259" key="6">
    <source>
        <dbReference type="PROSITE" id="PS50262"/>
    </source>
</evidence>
<dbReference type="PRINTS" id="PR00237">
    <property type="entry name" value="GPCRRHODOPSN"/>
</dbReference>
<protein>
    <recommendedName>
        <fullName evidence="6">G-protein coupled receptors family 1 profile domain-containing protein</fullName>
    </recommendedName>
</protein>
<feature type="transmembrane region" description="Helical" evidence="5">
    <location>
        <begin position="142"/>
        <end position="162"/>
    </location>
</feature>
<sequence>MPHVIAQNSSDVRIFQLTEIHTLSYFYKMVCDMGSVNYTGPEWLENSIAEIDVTYSKIHPYVSVVLCLAGTVMNIITVVVLTRPTMRSAVNSLLCAIALCDIQVMTSNLVFVTHFLLFAGCDPTDYNIYWAYFLYYHSQTTVIFHATSIWLTVLLAQIRVFSIRRATSVGGESVTNQTTIVIAGATFVVVNMLNIPNFMTFRIIDADSNTWFQNCGELNYTVKIYLVTASEHCDLLKIAYWTNGILFKVVPCLLLTFSIVALVSIIRDVSQRRKNLAQVMNKKRMPRDHTTPMLVAVLSIFLFAELPQGLLHVLNAIFTAESFHDKIYAHLGDTMDFLSLINSAVNFIIYCAMSRKFRCVFIQIFLACLPQSVIRKYAMEAFVEGDFSRMRPTDLTRTEQLALTSHRVSASSVLLPPSRNNEQPRMYSGNLLTADGAIYNSSTPRTSVDMIRKESEVSSVVEFQLAVPTTLKITQEKPNILNRILKLFRQSDDSFHTSSPQRRLKLMQCETSALY</sequence>
<keyword evidence="3 5" id="KW-1133">Transmembrane helix</keyword>
<gene>
    <name evidence="7" type="ORF">CAMP_LOCUS15666</name>
</gene>
<feature type="transmembrane region" description="Helical" evidence="5">
    <location>
        <begin position="337"/>
        <end position="353"/>
    </location>
</feature>
<keyword evidence="8" id="KW-1185">Reference proteome</keyword>
<evidence type="ECO:0000256" key="3">
    <source>
        <dbReference type="ARBA" id="ARBA00022989"/>
    </source>
</evidence>
<dbReference type="SUPFAM" id="SSF81321">
    <property type="entry name" value="Family A G protein-coupled receptor-like"/>
    <property type="match status" value="1"/>
</dbReference>
<dbReference type="OrthoDB" id="5864054at2759"/>
<evidence type="ECO:0000313" key="7">
    <source>
        <dbReference type="EMBL" id="CAI5453029.1"/>
    </source>
</evidence>
<dbReference type="InterPro" id="IPR000276">
    <property type="entry name" value="GPCR_Rhodpsn"/>
</dbReference>
<dbReference type="InterPro" id="IPR053219">
    <property type="entry name" value="GPCR_Dmsr-1"/>
</dbReference>
<reference evidence="7" key="1">
    <citation type="submission" date="2022-11" db="EMBL/GenBank/DDBJ databases">
        <authorList>
            <person name="Kikuchi T."/>
        </authorList>
    </citation>
    <scope>NUCLEOTIDE SEQUENCE</scope>
    <source>
        <strain evidence="7">PS1010</strain>
    </source>
</reference>
<dbReference type="Pfam" id="PF10324">
    <property type="entry name" value="7TM_GPCR_Srw"/>
    <property type="match status" value="1"/>
</dbReference>
<accession>A0A9P1IZI7</accession>
<dbReference type="CDD" id="cd14978">
    <property type="entry name" value="7tmA_FMRFamide_R-like"/>
    <property type="match status" value="1"/>
</dbReference>
<dbReference type="InterPro" id="IPR017452">
    <property type="entry name" value="GPCR_Rhodpsn_7TM"/>
</dbReference>
<organism evidence="7 8">
    <name type="scientific">Caenorhabditis angaria</name>
    <dbReference type="NCBI Taxonomy" id="860376"/>
    <lineage>
        <taxon>Eukaryota</taxon>
        <taxon>Metazoa</taxon>
        <taxon>Ecdysozoa</taxon>
        <taxon>Nematoda</taxon>
        <taxon>Chromadorea</taxon>
        <taxon>Rhabditida</taxon>
        <taxon>Rhabditina</taxon>
        <taxon>Rhabditomorpha</taxon>
        <taxon>Rhabditoidea</taxon>
        <taxon>Rhabditidae</taxon>
        <taxon>Peloderinae</taxon>
        <taxon>Caenorhabditis</taxon>
    </lineage>
</organism>
<evidence type="ECO:0000256" key="1">
    <source>
        <dbReference type="ARBA" id="ARBA00004370"/>
    </source>
</evidence>
<keyword evidence="2 5" id="KW-0812">Transmembrane</keyword>
<keyword evidence="4 5" id="KW-0472">Membrane</keyword>
<feature type="transmembrane region" description="Helical" evidence="5">
    <location>
        <begin position="174"/>
        <end position="193"/>
    </location>
</feature>
<name>A0A9P1IZI7_9PELO</name>
<evidence type="ECO:0000256" key="2">
    <source>
        <dbReference type="ARBA" id="ARBA00022692"/>
    </source>
</evidence>
<evidence type="ECO:0000313" key="8">
    <source>
        <dbReference type="Proteomes" id="UP001152747"/>
    </source>
</evidence>